<comment type="caution">
    <text evidence="2">The sequence shown here is derived from an EMBL/GenBank/DDBJ whole genome shotgun (WGS) entry which is preliminary data.</text>
</comment>
<gene>
    <name evidence="2" type="ORF">KQX54_007604</name>
</gene>
<evidence type="ECO:0000256" key="1">
    <source>
        <dbReference type="SAM" id="MobiDB-lite"/>
    </source>
</evidence>
<evidence type="ECO:0000313" key="2">
    <source>
        <dbReference type="EMBL" id="KAH0557527.1"/>
    </source>
</evidence>
<sequence>MENRLIFNGVPVQEDEVDSDAETEVNEDLPGLVDDVSDDPGYSSDTPSEIGGEELARIWFGLHSRIDEANLGSRGSRIRSLYVDEELCLARFRHAANLPAGRHLFDLDFVPQIREEGFLFMDSLLVLLGDLSSDEMMWIFGQLPWRDFRSDNSLLLRLVYMGSNLRESYPGAPGRILDVLEWFIRLLESNDDV</sequence>
<feature type="compositionally biased region" description="Acidic residues" evidence="1">
    <location>
        <begin position="13"/>
        <end position="27"/>
    </location>
</feature>
<dbReference type="AlphaFoldDB" id="A0AAV7IV59"/>
<keyword evidence="3" id="KW-1185">Reference proteome</keyword>
<evidence type="ECO:0000313" key="3">
    <source>
        <dbReference type="Proteomes" id="UP000826195"/>
    </source>
</evidence>
<dbReference type="Proteomes" id="UP000826195">
    <property type="component" value="Unassembled WGS sequence"/>
</dbReference>
<feature type="region of interest" description="Disordered" evidence="1">
    <location>
        <begin position="12"/>
        <end position="47"/>
    </location>
</feature>
<proteinExistence type="predicted"/>
<reference evidence="2 3" key="1">
    <citation type="journal article" date="2021" name="J. Hered.">
        <title>A chromosome-level genome assembly of the parasitoid wasp, Cotesia glomerata (Hymenoptera: Braconidae).</title>
        <authorList>
            <person name="Pinto B.J."/>
            <person name="Weis J.J."/>
            <person name="Gamble T."/>
            <person name="Ode P.J."/>
            <person name="Paul R."/>
            <person name="Zaspel J.M."/>
        </authorList>
    </citation>
    <scope>NUCLEOTIDE SEQUENCE [LARGE SCALE GENOMIC DNA]</scope>
    <source>
        <strain evidence="2">CgM1</strain>
    </source>
</reference>
<dbReference type="EMBL" id="JAHXZJ010000747">
    <property type="protein sequence ID" value="KAH0557527.1"/>
    <property type="molecule type" value="Genomic_DNA"/>
</dbReference>
<organism evidence="2 3">
    <name type="scientific">Cotesia glomerata</name>
    <name type="common">Lepidopteran parasitic wasp</name>
    <name type="synonym">Apanteles glomeratus</name>
    <dbReference type="NCBI Taxonomy" id="32391"/>
    <lineage>
        <taxon>Eukaryota</taxon>
        <taxon>Metazoa</taxon>
        <taxon>Ecdysozoa</taxon>
        <taxon>Arthropoda</taxon>
        <taxon>Hexapoda</taxon>
        <taxon>Insecta</taxon>
        <taxon>Pterygota</taxon>
        <taxon>Neoptera</taxon>
        <taxon>Endopterygota</taxon>
        <taxon>Hymenoptera</taxon>
        <taxon>Apocrita</taxon>
        <taxon>Ichneumonoidea</taxon>
        <taxon>Braconidae</taxon>
        <taxon>Microgastrinae</taxon>
        <taxon>Cotesia</taxon>
    </lineage>
</organism>
<name>A0AAV7IV59_COTGL</name>
<protein>
    <submittedName>
        <fullName evidence="2">Uncharacterized protein</fullName>
    </submittedName>
</protein>
<accession>A0AAV7IV59</accession>